<evidence type="ECO:0000313" key="2">
    <source>
        <dbReference type="Proteomes" id="UP000214618"/>
    </source>
</evidence>
<name>A0A223EG80_9BACI</name>
<dbReference type="Proteomes" id="UP000214618">
    <property type="component" value="Chromosome"/>
</dbReference>
<dbReference type="EMBL" id="CP017704">
    <property type="protein sequence ID" value="ASS94258.1"/>
    <property type="molecule type" value="Genomic_DNA"/>
</dbReference>
<accession>A0A223EG80</accession>
<gene>
    <name evidence="1" type="ORF">BS1321_09975</name>
</gene>
<dbReference type="AlphaFoldDB" id="A0A223EG80"/>
<sequence>MGTCNLNHSQQDVRLKFESQKRFLPSEISQTLDRYLEKGNSQETLNELFHLLKKYDLSTQEEQESRNEKLNQIML</sequence>
<dbReference type="OrthoDB" id="2353604at2"/>
<dbReference type="GeneID" id="56473062"/>
<protein>
    <submittedName>
        <fullName evidence="1">Group-specific protein</fullName>
    </submittedName>
</protein>
<proteinExistence type="predicted"/>
<evidence type="ECO:0000313" key="1">
    <source>
        <dbReference type="EMBL" id="ASS94258.1"/>
    </source>
</evidence>
<reference evidence="1 2" key="1">
    <citation type="submission" date="2016-10" db="EMBL/GenBank/DDBJ databases">
        <title>The whole genome sequencing and assembly of Bacillus simplex DSM 1321 strain.</title>
        <authorList>
            <person name="Park M.-K."/>
            <person name="Lee Y.-J."/>
            <person name="Yi H."/>
            <person name="Bahn Y.-S."/>
            <person name="Kim J.F."/>
            <person name="Lee D.-W."/>
        </authorList>
    </citation>
    <scope>NUCLEOTIDE SEQUENCE [LARGE SCALE GENOMIC DNA]</scope>
    <source>
        <strain evidence="1 2">DSM 1321</strain>
    </source>
</reference>
<dbReference type="RefSeq" id="WP_063235750.1">
    <property type="nucleotide sequence ID" value="NZ_BCVO01000030.1"/>
</dbReference>
<organism evidence="1 2">
    <name type="scientific">Peribacillus simplex NBRC 15720 = DSM 1321</name>
    <dbReference type="NCBI Taxonomy" id="1349754"/>
    <lineage>
        <taxon>Bacteria</taxon>
        <taxon>Bacillati</taxon>
        <taxon>Bacillota</taxon>
        <taxon>Bacilli</taxon>
        <taxon>Bacillales</taxon>
        <taxon>Bacillaceae</taxon>
        <taxon>Peribacillus</taxon>
    </lineage>
</organism>